<evidence type="ECO:0000313" key="2">
    <source>
        <dbReference type="Proteomes" id="UP001164539"/>
    </source>
</evidence>
<accession>A0ACC1WX96</accession>
<name>A0ACC1WX96_MELAZ</name>
<keyword evidence="2" id="KW-1185">Reference proteome</keyword>
<sequence>MMAAGPEPSGTGPEGAAALVDPDVYQPLLSDEIRKEELSDRLRINIIGKGYSPQVEDSILSQQLETGKKIEQALLSDGQKSKAIYRVKYAIRDKIKPSGGGAEADGSTDFGDGGGELAVGS</sequence>
<dbReference type="EMBL" id="CM051406">
    <property type="protein sequence ID" value="KAJ4703272.1"/>
    <property type="molecule type" value="Genomic_DNA"/>
</dbReference>
<proteinExistence type="predicted"/>
<reference evidence="1 2" key="1">
    <citation type="journal article" date="2023" name="Science">
        <title>Complex scaffold remodeling in plant triterpene biosynthesis.</title>
        <authorList>
            <person name="De La Pena R."/>
            <person name="Hodgson H."/>
            <person name="Liu J.C."/>
            <person name="Stephenson M.J."/>
            <person name="Martin A.C."/>
            <person name="Owen C."/>
            <person name="Harkess A."/>
            <person name="Leebens-Mack J."/>
            <person name="Jimenez L.E."/>
            <person name="Osbourn A."/>
            <person name="Sattely E.S."/>
        </authorList>
    </citation>
    <scope>NUCLEOTIDE SEQUENCE [LARGE SCALE GENOMIC DNA]</scope>
    <source>
        <strain evidence="2">cv. JPN11</strain>
        <tissue evidence="1">Leaf</tissue>
    </source>
</reference>
<gene>
    <name evidence="1" type="ORF">OWV82_023200</name>
</gene>
<evidence type="ECO:0000313" key="1">
    <source>
        <dbReference type="EMBL" id="KAJ4703272.1"/>
    </source>
</evidence>
<dbReference type="Proteomes" id="UP001164539">
    <property type="component" value="Chromosome 13"/>
</dbReference>
<comment type="caution">
    <text evidence="1">The sequence shown here is derived from an EMBL/GenBank/DDBJ whole genome shotgun (WGS) entry which is preliminary data.</text>
</comment>
<protein>
    <submittedName>
        <fullName evidence="1">Cytochrome c oxidase subunit 1</fullName>
    </submittedName>
</protein>
<organism evidence="1 2">
    <name type="scientific">Melia azedarach</name>
    <name type="common">Chinaberry tree</name>
    <dbReference type="NCBI Taxonomy" id="155640"/>
    <lineage>
        <taxon>Eukaryota</taxon>
        <taxon>Viridiplantae</taxon>
        <taxon>Streptophyta</taxon>
        <taxon>Embryophyta</taxon>
        <taxon>Tracheophyta</taxon>
        <taxon>Spermatophyta</taxon>
        <taxon>Magnoliopsida</taxon>
        <taxon>eudicotyledons</taxon>
        <taxon>Gunneridae</taxon>
        <taxon>Pentapetalae</taxon>
        <taxon>rosids</taxon>
        <taxon>malvids</taxon>
        <taxon>Sapindales</taxon>
        <taxon>Meliaceae</taxon>
        <taxon>Melia</taxon>
    </lineage>
</organism>